<name>A0A7S0EHH3_9CRYP</name>
<accession>A0A7S0EHH3</accession>
<sequence>MEEAGERQKRLLRNLAVNRFATVDCAPILVKYNVFIGSVGCLQNPEALKEHGISYALVLCSETFLKDPNISYHVVNDLQDSAGANLLQRLPSLCEYIEVIWPSFSKKCKTETIIGMQEERRGSCQLPTREESFSCGHCSIPDAA</sequence>
<proteinExistence type="predicted"/>
<reference evidence="1" key="1">
    <citation type="submission" date="2021-01" db="EMBL/GenBank/DDBJ databases">
        <authorList>
            <person name="Corre E."/>
            <person name="Pelletier E."/>
            <person name="Niang G."/>
            <person name="Scheremetjew M."/>
            <person name="Finn R."/>
            <person name="Kale V."/>
            <person name="Holt S."/>
            <person name="Cochrane G."/>
            <person name="Meng A."/>
            <person name="Brown T."/>
            <person name="Cohen L."/>
        </authorList>
    </citation>
    <scope>NUCLEOTIDE SEQUENCE</scope>
    <source>
        <strain evidence="1">CCMP325</strain>
    </source>
</reference>
<evidence type="ECO:0000313" key="1">
    <source>
        <dbReference type="EMBL" id="CAD8485313.1"/>
    </source>
</evidence>
<gene>
    <name evidence="1" type="ORF">HPHI1048_LOCUS11128</name>
</gene>
<organism evidence="1">
    <name type="scientific">Hanusia phi</name>
    <dbReference type="NCBI Taxonomy" id="3032"/>
    <lineage>
        <taxon>Eukaryota</taxon>
        <taxon>Cryptophyceae</taxon>
        <taxon>Pyrenomonadales</taxon>
        <taxon>Geminigeraceae</taxon>
        <taxon>Hanusia</taxon>
    </lineage>
</organism>
<dbReference type="Gene3D" id="3.90.190.10">
    <property type="entry name" value="Protein tyrosine phosphatase superfamily"/>
    <property type="match status" value="1"/>
</dbReference>
<dbReference type="AlphaFoldDB" id="A0A7S0EHH3"/>
<dbReference type="EMBL" id="HBEO01016297">
    <property type="protein sequence ID" value="CAD8485313.1"/>
    <property type="molecule type" value="Transcribed_RNA"/>
</dbReference>
<dbReference type="InterPro" id="IPR029021">
    <property type="entry name" value="Prot-tyrosine_phosphatase-like"/>
</dbReference>
<protein>
    <submittedName>
        <fullName evidence="1">Uncharacterized protein</fullName>
    </submittedName>
</protein>